<dbReference type="AlphaFoldDB" id="A0A4U8TPC3"/>
<dbReference type="Proteomes" id="UP000029707">
    <property type="component" value="Unassembled WGS sequence"/>
</dbReference>
<evidence type="ECO:0000256" key="7">
    <source>
        <dbReference type="ARBA" id="ARBA00048696"/>
    </source>
</evidence>
<evidence type="ECO:0000313" key="9">
    <source>
        <dbReference type="EMBL" id="TLE01926.1"/>
    </source>
</evidence>
<dbReference type="Gene3D" id="1.10.3290.10">
    <property type="entry name" value="Fido-like domain"/>
    <property type="match status" value="1"/>
</dbReference>
<keyword evidence="3" id="KW-0547">Nucleotide-binding</keyword>
<keyword evidence="2" id="KW-0548">Nucleotidyltransferase</keyword>
<dbReference type="InterPro" id="IPR003812">
    <property type="entry name" value="Fido"/>
</dbReference>
<dbReference type="GO" id="GO:0051302">
    <property type="term" value="P:regulation of cell division"/>
    <property type="evidence" value="ECO:0007669"/>
    <property type="project" value="TreeGrafter"/>
</dbReference>
<dbReference type="EC" id="2.7.7.108" evidence="5"/>
<evidence type="ECO:0000259" key="8">
    <source>
        <dbReference type="PROSITE" id="PS51459"/>
    </source>
</evidence>
<evidence type="ECO:0000256" key="4">
    <source>
        <dbReference type="ARBA" id="ARBA00022840"/>
    </source>
</evidence>
<evidence type="ECO:0000256" key="5">
    <source>
        <dbReference type="ARBA" id="ARBA00034531"/>
    </source>
</evidence>
<evidence type="ECO:0000256" key="1">
    <source>
        <dbReference type="ARBA" id="ARBA00022679"/>
    </source>
</evidence>
<organism evidence="9 10">
    <name type="scientific">Helicobacter japonicus</name>
    <dbReference type="NCBI Taxonomy" id="425400"/>
    <lineage>
        <taxon>Bacteria</taxon>
        <taxon>Pseudomonadati</taxon>
        <taxon>Campylobacterota</taxon>
        <taxon>Epsilonproteobacteria</taxon>
        <taxon>Campylobacterales</taxon>
        <taxon>Helicobacteraceae</taxon>
        <taxon>Helicobacter</taxon>
    </lineage>
</organism>
<keyword evidence="4" id="KW-0067">ATP-binding</keyword>
<dbReference type="Pfam" id="PF02661">
    <property type="entry name" value="Fic"/>
    <property type="match status" value="1"/>
</dbReference>
<dbReference type="InterPro" id="IPR036597">
    <property type="entry name" value="Fido-like_dom_sf"/>
</dbReference>
<evidence type="ECO:0000256" key="3">
    <source>
        <dbReference type="ARBA" id="ARBA00022741"/>
    </source>
</evidence>
<keyword evidence="10" id="KW-1185">Reference proteome</keyword>
<name>A0A4U8TPC3_9HELI</name>
<evidence type="ECO:0000256" key="2">
    <source>
        <dbReference type="ARBA" id="ARBA00022695"/>
    </source>
</evidence>
<dbReference type="PROSITE" id="PS51459">
    <property type="entry name" value="FIDO"/>
    <property type="match status" value="1"/>
</dbReference>
<dbReference type="RefSeq" id="WP_034363551.1">
    <property type="nucleotide sequence ID" value="NZ_CAJUDB010000003.1"/>
</dbReference>
<dbReference type="GO" id="GO:0070733">
    <property type="term" value="F:AMPylase activity"/>
    <property type="evidence" value="ECO:0007669"/>
    <property type="project" value="UniProtKB-EC"/>
</dbReference>
<dbReference type="PANTHER" id="PTHR39560:SF1">
    <property type="entry name" value="PROTEIN ADENYLYLTRANSFERASE FIC-RELATED"/>
    <property type="match status" value="1"/>
</dbReference>
<accession>A0A4U8TPC3</accession>
<dbReference type="OrthoDB" id="9813719at2"/>
<feature type="domain" description="Fido" evidence="8">
    <location>
        <begin position="52"/>
        <end position="210"/>
    </location>
</feature>
<proteinExistence type="predicted"/>
<sequence length="214" mass="25640">MQLRNNNDFDSLIVHNKLGLLGEALELKMRELTQFRILELKSNTRFWNFDNFDYAQYKHIHLYVFQDIFEWAGQDRYELGFSGKFSKYIIQFCRGDEISSYADSIFSTLEFKNLNTKDFSQTHIESMQSQRDYTYQKMIAKKLASLWARLNFLHPFREGNGRVSRLFLEMFAQTLHIKFDIENIERRKQVIALNRSMRGNLQSLEELVFMNLEI</sequence>
<dbReference type="SUPFAM" id="SSF140931">
    <property type="entry name" value="Fic-like"/>
    <property type="match status" value="1"/>
</dbReference>
<keyword evidence="1" id="KW-0808">Transferase</keyword>
<comment type="catalytic activity">
    <reaction evidence="6">
        <text>L-threonyl-[protein] + ATP = 3-O-(5'-adenylyl)-L-threonyl-[protein] + diphosphate</text>
        <dbReference type="Rhea" id="RHEA:54292"/>
        <dbReference type="Rhea" id="RHEA-COMP:11060"/>
        <dbReference type="Rhea" id="RHEA-COMP:13847"/>
        <dbReference type="ChEBI" id="CHEBI:30013"/>
        <dbReference type="ChEBI" id="CHEBI:30616"/>
        <dbReference type="ChEBI" id="CHEBI:33019"/>
        <dbReference type="ChEBI" id="CHEBI:138113"/>
        <dbReference type="EC" id="2.7.7.108"/>
    </reaction>
</comment>
<reference evidence="9 10" key="1">
    <citation type="journal article" date="2014" name="Genome Announc.">
        <title>Draft genome sequences of eight enterohepatic helicobacter species isolated from both laboratory and wild rodents.</title>
        <authorList>
            <person name="Sheh A."/>
            <person name="Shen Z."/>
            <person name="Fox J.G."/>
        </authorList>
    </citation>
    <scope>NUCLEOTIDE SEQUENCE [LARGE SCALE GENOMIC DNA]</scope>
    <source>
        <strain evidence="9 10">MIT 01-6451</strain>
    </source>
</reference>
<dbReference type="GO" id="GO:0005524">
    <property type="term" value="F:ATP binding"/>
    <property type="evidence" value="ECO:0007669"/>
    <property type="project" value="UniProtKB-KW"/>
</dbReference>
<dbReference type="PANTHER" id="PTHR39560">
    <property type="entry name" value="PROTEIN ADENYLYLTRANSFERASE FIC-RELATED"/>
    <property type="match status" value="1"/>
</dbReference>
<evidence type="ECO:0000313" key="10">
    <source>
        <dbReference type="Proteomes" id="UP000029707"/>
    </source>
</evidence>
<protein>
    <recommendedName>
        <fullName evidence="5">protein adenylyltransferase</fullName>
        <ecNumber evidence="5">2.7.7.108</ecNumber>
    </recommendedName>
</protein>
<gene>
    <name evidence="9" type="ORF">LS65_005025</name>
</gene>
<dbReference type="EMBL" id="JRMQ02000005">
    <property type="protein sequence ID" value="TLE01926.1"/>
    <property type="molecule type" value="Genomic_DNA"/>
</dbReference>
<comment type="catalytic activity">
    <reaction evidence="7">
        <text>L-tyrosyl-[protein] + ATP = O-(5'-adenylyl)-L-tyrosyl-[protein] + diphosphate</text>
        <dbReference type="Rhea" id="RHEA:54288"/>
        <dbReference type="Rhea" id="RHEA-COMP:10136"/>
        <dbReference type="Rhea" id="RHEA-COMP:13846"/>
        <dbReference type="ChEBI" id="CHEBI:30616"/>
        <dbReference type="ChEBI" id="CHEBI:33019"/>
        <dbReference type="ChEBI" id="CHEBI:46858"/>
        <dbReference type="ChEBI" id="CHEBI:83624"/>
        <dbReference type="EC" id="2.7.7.108"/>
    </reaction>
</comment>
<dbReference type="STRING" id="425400.LS65_09015"/>
<comment type="caution">
    <text evidence="9">The sequence shown here is derived from an EMBL/GenBank/DDBJ whole genome shotgun (WGS) entry which is preliminary data.</text>
</comment>
<evidence type="ECO:0000256" key="6">
    <source>
        <dbReference type="ARBA" id="ARBA00047939"/>
    </source>
</evidence>